<gene>
    <name evidence="2" type="ORF">ACFOOI_06740</name>
</gene>
<dbReference type="RefSeq" id="WP_379836392.1">
    <property type="nucleotide sequence ID" value="NZ_JBHRYQ010000001.1"/>
</dbReference>
<organism evidence="2 3">
    <name type="scientific">Lacihabitans lacunae</name>
    <dbReference type="NCBI Taxonomy" id="1028214"/>
    <lineage>
        <taxon>Bacteria</taxon>
        <taxon>Pseudomonadati</taxon>
        <taxon>Bacteroidota</taxon>
        <taxon>Cytophagia</taxon>
        <taxon>Cytophagales</taxon>
        <taxon>Leadbetterellaceae</taxon>
        <taxon>Lacihabitans</taxon>
    </lineage>
</organism>
<reference evidence="3" key="1">
    <citation type="journal article" date="2019" name="Int. J. Syst. Evol. Microbiol.">
        <title>The Global Catalogue of Microorganisms (GCM) 10K type strain sequencing project: providing services to taxonomists for standard genome sequencing and annotation.</title>
        <authorList>
            <consortium name="The Broad Institute Genomics Platform"/>
            <consortium name="The Broad Institute Genome Sequencing Center for Infectious Disease"/>
            <person name="Wu L."/>
            <person name="Ma J."/>
        </authorList>
    </citation>
    <scope>NUCLEOTIDE SEQUENCE [LARGE SCALE GENOMIC DNA]</scope>
    <source>
        <strain evidence="3">CECT 7956</strain>
    </source>
</reference>
<evidence type="ECO:0000256" key="1">
    <source>
        <dbReference type="SAM" id="SignalP"/>
    </source>
</evidence>
<evidence type="ECO:0000313" key="2">
    <source>
        <dbReference type="EMBL" id="MFC3810339.1"/>
    </source>
</evidence>
<feature type="chain" id="PRO_5047263813" description="Adhesin domain-containing protein" evidence="1">
    <location>
        <begin position="20"/>
        <end position="349"/>
    </location>
</feature>
<dbReference type="EMBL" id="JBHRYQ010000001">
    <property type="protein sequence ID" value="MFC3810339.1"/>
    <property type="molecule type" value="Genomic_DNA"/>
</dbReference>
<keyword evidence="3" id="KW-1185">Reference proteome</keyword>
<evidence type="ECO:0008006" key="4">
    <source>
        <dbReference type="Google" id="ProtNLM"/>
    </source>
</evidence>
<keyword evidence="1" id="KW-0732">Signal</keyword>
<comment type="caution">
    <text evidence="2">The sequence shown here is derived from an EMBL/GenBank/DDBJ whole genome shotgun (WGS) entry which is preliminary data.</text>
</comment>
<sequence length="349" mass="38689">MKNIVIILGLILLQSSAFAIDEAMIEQKKEFKYSFSAKSTDVLDISNHYGDIKVVFWSKDAVQTNVTVTANAPNSSMLEELFGSINISGKKVGSQIRISTLIDKSSSFSSWSSKSKGKPTNFRIDYLIYMPADLELKLSNSFGEVILPDFKAPLSLNLNYCTLVADNIQNRQSSLNLNYGSADIGTISGGNINSNFMNINISEAKNMILNNNHGRINVKTMEDLEGILNYSKGLLGNIKDEVKLKLNFSNNLIIKNIDEHINNLEISSNYSDLDLPISNKFNGSFDIKTTHGTFLINPALSVIFYRNSEKDKKTSTGRSTSNFYQGKIGTNTQKGKIVIISNYGDVKIK</sequence>
<dbReference type="Proteomes" id="UP001595616">
    <property type="component" value="Unassembled WGS sequence"/>
</dbReference>
<feature type="signal peptide" evidence="1">
    <location>
        <begin position="1"/>
        <end position="19"/>
    </location>
</feature>
<name>A0ABV7YSJ7_9BACT</name>
<accession>A0ABV7YSJ7</accession>
<evidence type="ECO:0000313" key="3">
    <source>
        <dbReference type="Proteomes" id="UP001595616"/>
    </source>
</evidence>
<proteinExistence type="predicted"/>
<protein>
    <recommendedName>
        <fullName evidence="4">Adhesin domain-containing protein</fullName>
    </recommendedName>
</protein>